<dbReference type="Proteomes" id="UP001149165">
    <property type="component" value="Unassembled WGS sequence"/>
</dbReference>
<dbReference type="OrthoDB" id="5322539at2759"/>
<dbReference type="AlphaFoldDB" id="A0A9W9GBC1"/>
<protein>
    <submittedName>
        <fullName evidence="3">Uncharacterized protein</fullName>
    </submittedName>
</protein>
<dbReference type="EMBL" id="JAPQKH010000001">
    <property type="protein sequence ID" value="KAJ5115708.1"/>
    <property type="molecule type" value="Genomic_DNA"/>
</dbReference>
<proteinExistence type="predicted"/>
<organism evidence="3 4">
    <name type="scientific">Penicillium angulare</name>
    <dbReference type="NCBI Taxonomy" id="116970"/>
    <lineage>
        <taxon>Eukaryota</taxon>
        <taxon>Fungi</taxon>
        <taxon>Dikarya</taxon>
        <taxon>Ascomycota</taxon>
        <taxon>Pezizomycotina</taxon>
        <taxon>Eurotiomycetes</taxon>
        <taxon>Eurotiomycetidae</taxon>
        <taxon>Eurotiales</taxon>
        <taxon>Aspergillaceae</taxon>
        <taxon>Penicillium</taxon>
    </lineage>
</organism>
<dbReference type="PANTHER" id="PTHR35041:SF6">
    <property type="entry name" value="FORMYLMETHIONINE DEFORMYLASE-LIKE PROTEIN-RELATED"/>
    <property type="match status" value="1"/>
</dbReference>
<feature type="transmembrane region" description="Helical" evidence="2">
    <location>
        <begin position="103"/>
        <end position="124"/>
    </location>
</feature>
<comment type="caution">
    <text evidence="3">The sequence shown here is derived from an EMBL/GenBank/DDBJ whole genome shotgun (WGS) entry which is preliminary data.</text>
</comment>
<sequence length="611" mass="67519">MPQLIDHRVKYTSMRTVSSTDQSDPDTLTERSSSPCRTTPTFAPAPKNDHSPAVWGVGWRSPTLMIGLYLCGLASSAGHHLYYSSLDNTLVESAEQQTWAIRIGTGLAFVVKTLLVAAIGIAAVQQIWATLRRKSVNIRGIDAMFSVLNDPMAFFVSDMWTCAKTLTMLAIASWLIPITALITPATLSVHLKTASTTTRMSVSTVEFTQDFWADWALIEGAGTITRPSYVISRLLATTSSSAAIIPLTPPLPNSSYTLEFWGPSYKCQNLSEVIAETKGIIYTDTLDNNYTFRDLWDEFEMKSSNNSNDRLYPVYSGSTPDLLNNTLFIATWEYPNDYLDNPTEESFVCKLWNTSYVLDISFNDTVQALVPISTELVAPCDWGWSADQSFTTQDPNYPQSIGGYYITHLLFSSLIKGSLILGSTLELAGDATQIMQSGLFECPELLNSSQLVQYRSTASPTCRNKTLARALEDLSRNFTYSLISLNAASTNVPVSVNSPKNFYSYDWKNLAAAYLTALVVTIVAIAIGFFALWGNLCGGMNNSFSNLLRTTRNPDLDTLTTGYCLGSDHLPDELKDVRLRFGDIETSRPFKHAAFGFEESVIDLVKGEKYS</sequence>
<name>A0A9W9GBC1_9EURO</name>
<dbReference type="PANTHER" id="PTHR35041">
    <property type="entry name" value="MEDIATOR OF RNA POLYMERASE II TRANSCRIPTION SUBUNIT 1"/>
    <property type="match status" value="1"/>
</dbReference>
<evidence type="ECO:0000313" key="4">
    <source>
        <dbReference type="Proteomes" id="UP001149165"/>
    </source>
</evidence>
<feature type="transmembrane region" description="Helical" evidence="2">
    <location>
        <begin position="510"/>
        <end position="533"/>
    </location>
</feature>
<reference evidence="3" key="1">
    <citation type="submission" date="2022-11" db="EMBL/GenBank/DDBJ databases">
        <authorList>
            <person name="Petersen C."/>
        </authorList>
    </citation>
    <scope>NUCLEOTIDE SEQUENCE</scope>
    <source>
        <strain evidence="3">IBT 30069</strain>
    </source>
</reference>
<evidence type="ECO:0000256" key="1">
    <source>
        <dbReference type="SAM" id="MobiDB-lite"/>
    </source>
</evidence>
<feature type="compositionally biased region" description="Polar residues" evidence="1">
    <location>
        <begin position="14"/>
        <end position="41"/>
    </location>
</feature>
<feature type="region of interest" description="Disordered" evidence="1">
    <location>
        <begin position="14"/>
        <end position="47"/>
    </location>
</feature>
<gene>
    <name evidence="3" type="ORF">N7456_000056</name>
</gene>
<keyword evidence="2" id="KW-0472">Membrane</keyword>
<feature type="transmembrane region" description="Helical" evidence="2">
    <location>
        <begin position="168"/>
        <end position="191"/>
    </location>
</feature>
<evidence type="ECO:0000256" key="2">
    <source>
        <dbReference type="SAM" id="Phobius"/>
    </source>
</evidence>
<reference evidence="3" key="2">
    <citation type="journal article" date="2023" name="IMA Fungus">
        <title>Comparative genomic study of the Penicillium genus elucidates a diverse pangenome and 15 lateral gene transfer events.</title>
        <authorList>
            <person name="Petersen C."/>
            <person name="Sorensen T."/>
            <person name="Nielsen M.R."/>
            <person name="Sondergaard T.E."/>
            <person name="Sorensen J.L."/>
            <person name="Fitzpatrick D.A."/>
            <person name="Frisvad J.C."/>
            <person name="Nielsen K.L."/>
        </authorList>
    </citation>
    <scope>NUCLEOTIDE SEQUENCE</scope>
    <source>
        <strain evidence="3">IBT 30069</strain>
    </source>
</reference>
<keyword evidence="2" id="KW-1133">Transmembrane helix</keyword>
<keyword evidence="4" id="KW-1185">Reference proteome</keyword>
<keyword evidence="2" id="KW-0812">Transmembrane</keyword>
<evidence type="ECO:0000313" key="3">
    <source>
        <dbReference type="EMBL" id="KAJ5115708.1"/>
    </source>
</evidence>
<accession>A0A9W9GBC1</accession>